<dbReference type="PANTHER" id="PTHR36681:SF3">
    <property type="entry name" value="NUCLEAR GTPASE, GERMINAL CENTER-ASSOCIATED, TANDEM DUPLICATE 3"/>
    <property type="match status" value="1"/>
</dbReference>
<accession>A0A9P8MZ41</accession>
<feature type="domain" description="DUF7605" evidence="3">
    <location>
        <begin position="646"/>
        <end position="804"/>
    </location>
</feature>
<evidence type="ECO:0000256" key="1">
    <source>
        <dbReference type="SAM" id="MobiDB-lite"/>
    </source>
</evidence>
<evidence type="ECO:0000259" key="2">
    <source>
        <dbReference type="Pfam" id="PF00350"/>
    </source>
</evidence>
<dbReference type="InterPro" id="IPR045063">
    <property type="entry name" value="Dynamin_N"/>
</dbReference>
<organism evidence="4 5">
    <name type="scientific">Hirsutella rhossiliensis</name>
    <dbReference type="NCBI Taxonomy" id="111463"/>
    <lineage>
        <taxon>Eukaryota</taxon>
        <taxon>Fungi</taxon>
        <taxon>Dikarya</taxon>
        <taxon>Ascomycota</taxon>
        <taxon>Pezizomycotina</taxon>
        <taxon>Sordariomycetes</taxon>
        <taxon>Hypocreomycetidae</taxon>
        <taxon>Hypocreales</taxon>
        <taxon>Ophiocordycipitaceae</taxon>
        <taxon>Hirsutella</taxon>
    </lineage>
</organism>
<evidence type="ECO:0000259" key="3">
    <source>
        <dbReference type="Pfam" id="PF24564"/>
    </source>
</evidence>
<sequence>MNQRPLTSAGEPSSHPPSDKDSSPSTESSRQNTPSSEGDSPSPDYVSDDEDQTIEQDAPAVLTGPPLFRFSSEPAPSNRACRVEQTGVRQSDVSAVAARVKRAPVAYDVGNEQTPQHRFFTREFQDTLRKGIQVAKTTAETLVLSPIVQDNSWEYLLEEAKTLCTFQTTDTRTVALLGNSGEGKSSLINSLLHYPGIAKTGDTGSACTSVITEYRQKLPSHTAPICIEAEYLSQDEIEDALSELLYSYRQLHMPGVTSDETSREEYREYEQESAQAWSALEAAFKHHHGFSQHFLKDTTEGAFGRVKDQLIRWSYDIDWPAGGETGVWKGTAGTSHECLEQTDVFMGDKYWPFTKVIRIYLDTQILRTGVVLADLPGLQDTNLARVRATQDYMMRCNNVFVVANIARAITDQSLKSSLYSALSRNVPFEWEDSGAKAMNVAVVCTRIEDINMDRARQEFCGPGKRVDPSVIEQLERNIAEAKEAGDKARKKDLKKRREILFIQARNDHVKEGLRSAYARKVPGGRLDVFCVSNKWYETNSAKGNAHLVSVSGVPEIRRFCHQITADAQLREARYFIESSLFGLLNSLEMKFKGLSVEHEHRALSRELKETAQARLDETAQSAAEAIQKLARDFLCCFEEQISALLTQFNAWCRRNGDHATAGRPREDWNSQIIWKMRQEQEFQWSLVQDGVRDVFRDALQSIKRLLNDLKSSLTSLAPAEFRSLLEDGIASRINDLGFKINMAREGFARDISLTRRCATESNYTSYIVGQMLPTYRHASSQSGTGMAARQRRIVQDRITDDVLFPTIGALISDSVHSSLEQTKQALLGMVGHAMERLRADVDSAVGHEDLPRSQTSAAEHARRQGQIHDLLGKVEGLRADAERLSRSCRDRSEDGQTET</sequence>
<dbReference type="RefSeq" id="XP_044720434.1">
    <property type="nucleotide sequence ID" value="XM_044863902.1"/>
</dbReference>
<evidence type="ECO:0000313" key="5">
    <source>
        <dbReference type="Proteomes" id="UP000824596"/>
    </source>
</evidence>
<dbReference type="Proteomes" id="UP000824596">
    <property type="component" value="Unassembled WGS sequence"/>
</dbReference>
<dbReference type="EMBL" id="JAIZPD010000005">
    <property type="protein sequence ID" value="KAH0962921.1"/>
    <property type="molecule type" value="Genomic_DNA"/>
</dbReference>
<keyword evidence="5" id="KW-1185">Reference proteome</keyword>
<gene>
    <name evidence="4" type="ORF">HRG_05431</name>
</gene>
<dbReference type="InterPro" id="IPR027417">
    <property type="entry name" value="P-loop_NTPase"/>
</dbReference>
<proteinExistence type="predicted"/>
<dbReference type="GeneID" id="68354560"/>
<protein>
    <submittedName>
        <fullName evidence="4">Dynamin family domain-containing protein</fullName>
    </submittedName>
</protein>
<reference evidence="4" key="1">
    <citation type="submission" date="2021-09" db="EMBL/GenBank/DDBJ databases">
        <title>A high-quality genome of the endoparasitic fungus Hirsutella rhossiliensis with a comparison of Hirsutella genomes reveals transposable elements contributing to genome size variation.</title>
        <authorList>
            <person name="Lin R."/>
            <person name="Jiao Y."/>
            <person name="Sun X."/>
            <person name="Ling J."/>
            <person name="Xie B."/>
            <person name="Cheng X."/>
        </authorList>
    </citation>
    <scope>NUCLEOTIDE SEQUENCE</scope>
    <source>
        <strain evidence="4">HR02</strain>
    </source>
</reference>
<dbReference type="OrthoDB" id="3598281at2759"/>
<dbReference type="Pfam" id="PF24564">
    <property type="entry name" value="DUF7605"/>
    <property type="match status" value="1"/>
</dbReference>
<dbReference type="PANTHER" id="PTHR36681">
    <property type="entry name" value="NUCLEAR GTPASE, GERMINAL CENTER-ASSOCIATED, TANDEM DUPLICATE 3"/>
    <property type="match status" value="1"/>
</dbReference>
<evidence type="ECO:0000313" key="4">
    <source>
        <dbReference type="EMBL" id="KAH0962921.1"/>
    </source>
</evidence>
<comment type="caution">
    <text evidence="4">The sequence shown here is derived from an EMBL/GenBank/DDBJ whole genome shotgun (WGS) entry which is preliminary data.</text>
</comment>
<feature type="region of interest" description="Disordered" evidence="1">
    <location>
        <begin position="1"/>
        <end position="79"/>
    </location>
</feature>
<name>A0A9P8MZ41_9HYPO</name>
<dbReference type="AlphaFoldDB" id="A0A9P8MZ41"/>
<dbReference type="Pfam" id="PF00350">
    <property type="entry name" value="Dynamin_N"/>
    <property type="match status" value="1"/>
</dbReference>
<dbReference type="Gene3D" id="3.40.50.300">
    <property type="entry name" value="P-loop containing nucleotide triphosphate hydrolases"/>
    <property type="match status" value="1"/>
</dbReference>
<dbReference type="InterPro" id="IPR056024">
    <property type="entry name" value="DUF7605"/>
</dbReference>
<feature type="domain" description="Dynamin N-terminal" evidence="2">
    <location>
        <begin position="174"/>
        <end position="413"/>
    </location>
</feature>
<feature type="compositionally biased region" description="Polar residues" evidence="1">
    <location>
        <begin position="30"/>
        <end position="39"/>
    </location>
</feature>
<dbReference type="SUPFAM" id="SSF52540">
    <property type="entry name" value="P-loop containing nucleoside triphosphate hydrolases"/>
    <property type="match status" value="1"/>
</dbReference>